<keyword evidence="2" id="KW-0472">Membrane</keyword>
<feature type="transmembrane region" description="Helical" evidence="2">
    <location>
        <begin position="175"/>
        <end position="196"/>
    </location>
</feature>
<organism evidence="3">
    <name type="scientific">Arthrobacter sp. K5</name>
    <dbReference type="NCBI Taxonomy" id="2839623"/>
    <lineage>
        <taxon>Bacteria</taxon>
        <taxon>Bacillati</taxon>
        <taxon>Actinomycetota</taxon>
        <taxon>Actinomycetes</taxon>
        <taxon>Micrococcales</taxon>
        <taxon>Micrococcaceae</taxon>
        <taxon>Arthrobacter</taxon>
    </lineage>
</organism>
<evidence type="ECO:0000256" key="2">
    <source>
        <dbReference type="SAM" id="Phobius"/>
    </source>
</evidence>
<feature type="region of interest" description="Disordered" evidence="1">
    <location>
        <begin position="1"/>
        <end position="24"/>
    </location>
</feature>
<feature type="transmembrane region" description="Helical" evidence="2">
    <location>
        <begin position="387"/>
        <end position="407"/>
    </location>
</feature>
<feature type="transmembrane region" description="Helical" evidence="2">
    <location>
        <begin position="217"/>
        <end position="236"/>
    </location>
</feature>
<dbReference type="AlphaFoldDB" id="A0AAU8ETN5"/>
<evidence type="ECO:0000256" key="1">
    <source>
        <dbReference type="SAM" id="MobiDB-lite"/>
    </source>
</evidence>
<dbReference type="PANTHER" id="PTHR34219">
    <property type="entry name" value="IRON-REGULATED INNER MEMBRANE PROTEIN-RELATED"/>
    <property type="match status" value="1"/>
</dbReference>
<dbReference type="PANTHER" id="PTHR34219:SF1">
    <property type="entry name" value="PEPSY DOMAIN-CONTAINING PROTEIN"/>
    <property type="match status" value="1"/>
</dbReference>
<dbReference type="RefSeq" id="WP_353712853.1">
    <property type="nucleotide sequence ID" value="NZ_CP159279.1"/>
</dbReference>
<feature type="region of interest" description="Disordered" evidence="1">
    <location>
        <begin position="271"/>
        <end position="293"/>
    </location>
</feature>
<proteinExistence type="predicted"/>
<dbReference type="InterPro" id="IPR005625">
    <property type="entry name" value="PepSY-ass_TM"/>
</dbReference>
<feature type="transmembrane region" description="Helical" evidence="2">
    <location>
        <begin position="38"/>
        <end position="62"/>
    </location>
</feature>
<name>A0AAU8ETN5_9MICC</name>
<reference evidence="3" key="1">
    <citation type="submission" date="2024-06" db="EMBL/GenBank/DDBJ databases">
        <title>Biodegradation of dimethachlon by Arthrobacter sp. K5: mechanistic insights and ecological implications.</title>
        <authorList>
            <person name="Hu S."/>
            <person name="Lu P."/>
        </authorList>
    </citation>
    <scope>NUCLEOTIDE SEQUENCE</scope>
    <source>
        <strain evidence="3">K5</strain>
    </source>
</reference>
<sequence>MTVLANPQRTTQQTPPATAPAGNAPEGRGWFRAFLLRLHFYAGILAGPFLLIAALSGGLYAVTPQVEQAVYAKELNVSAVAQPMPLSAQVKAAIDSAGGATPVAVRPAPGSEDTTRVLFADPSLGMSEYRTVFVNPGTGEIRGDLTTYGSSGALPMRTWISTLHRSLNLGEPGRIYSELAASWLWVVALGGLGLWIDRIRRRRTSPQKARPASGRARTVWLHGTTGTVMLAAFLFLSASGLTWSAHAGDNITALRTSLGWLTPTVSTSLNGQASAPAGDHSSHGSRSAPVSAAADPAAYDTVQRIARADIITAPMVDIKPPASEGKAWTVTEAGREWPATASAVAIDPETEKVTSHADFKDLGLAAKLTRWAIAAHMGLLFGLPNQLVLLAVAAALAAMVVWGYVMWWKRRPTRGSAWAMGRPALRGAFVRGHWAGILTAITAMVLVGMFLPLLGWSLLGFILLDAAIAEAKHRRRRPLEPEPAVDPEQVPSR</sequence>
<dbReference type="EMBL" id="CP159279">
    <property type="protein sequence ID" value="XCH12983.1"/>
    <property type="molecule type" value="Genomic_DNA"/>
</dbReference>
<evidence type="ECO:0000313" key="3">
    <source>
        <dbReference type="EMBL" id="XCH12983.1"/>
    </source>
</evidence>
<keyword evidence="2" id="KW-1133">Transmembrane helix</keyword>
<protein>
    <submittedName>
        <fullName evidence="3">PepSY domain-containing protein</fullName>
    </submittedName>
</protein>
<gene>
    <name evidence="3" type="ORF">ABRP34_08410</name>
</gene>
<dbReference type="Pfam" id="PF03929">
    <property type="entry name" value="PepSY_TM"/>
    <property type="match status" value="1"/>
</dbReference>
<feature type="transmembrane region" description="Helical" evidence="2">
    <location>
        <begin position="428"/>
        <end position="447"/>
    </location>
</feature>
<keyword evidence="2" id="KW-0812">Transmembrane</keyword>
<accession>A0AAU8ETN5</accession>